<evidence type="ECO:0000256" key="1">
    <source>
        <dbReference type="SAM" id="SignalP"/>
    </source>
</evidence>
<dbReference type="KEGG" id="pnd:Pla175_03250"/>
<dbReference type="InterPro" id="IPR006652">
    <property type="entry name" value="Kelch_1"/>
</dbReference>
<organism evidence="2 3">
    <name type="scientific">Pirellulimonas nuda</name>
    <dbReference type="NCBI Taxonomy" id="2528009"/>
    <lineage>
        <taxon>Bacteria</taxon>
        <taxon>Pseudomonadati</taxon>
        <taxon>Planctomycetota</taxon>
        <taxon>Planctomycetia</taxon>
        <taxon>Pirellulales</taxon>
        <taxon>Lacipirellulaceae</taxon>
        <taxon>Pirellulimonas</taxon>
    </lineage>
</organism>
<protein>
    <submittedName>
        <fullName evidence="2">N-acetylneuraminate epimerase</fullName>
        <ecNumber evidence="2">5.1.3.24</ecNumber>
    </submittedName>
</protein>
<dbReference type="RefSeq" id="WP_145280685.1">
    <property type="nucleotide sequence ID" value="NZ_CP036291.1"/>
</dbReference>
<feature type="signal peptide" evidence="1">
    <location>
        <begin position="1"/>
        <end position="18"/>
    </location>
</feature>
<evidence type="ECO:0000313" key="2">
    <source>
        <dbReference type="EMBL" id="QDU86971.1"/>
    </source>
</evidence>
<proteinExistence type="predicted"/>
<accession>A0A518D675</accession>
<dbReference type="Pfam" id="PF01344">
    <property type="entry name" value="Kelch_1"/>
    <property type="match status" value="1"/>
</dbReference>
<sequence precursor="true">MKLPITLALTLAAATAQAHFPWLAADPDGAVRLYFSETPAERDYKLPEAVKNAKVQWTNPQGKTTTLEMKAVEEGPFLGRVSEAGAATAGVVTAECQYGVYHGALLTYYAKAYLGAQPGAWRVPEAKKQPALDAVAERVEGGVQLTVYRDGKPLKGATVTLIDPAGETASEDSDKRGEAVFRSLSKGLVGFTVGYVDEDAKGEVDGAKYESAMQYATLTLDYDPATPLAGRAKLAPLAEGLSSFGAAVAGDYVYVYSGHTGEAHDHSKENLSQHFRRAPLAGGPWEDLAMQTPLQGLALVAHNGKLYRVGGMSATNDVNEEAEMHSVDEFAAFDPETGAWTALAPLPAARSSHDAVVIGDKLYVSGGWKLAGEGEGEWQESGCVYDFNNPVAGWQAIPAPPTRRRALAAAQWRGGLVLLGGMNADHAISRKVEWLNPETNQWQTLADLPGAGMDGFGVSAWGMNDKLYASGMQGVLVELSDDGKQWTPVAELQTPRFFHRLLPVGDALIAIGGAAEQGHLTSIEQVAVGG</sequence>
<dbReference type="EMBL" id="CP036291">
    <property type="protein sequence ID" value="QDU86971.1"/>
    <property type="molecule type" value="Genomic_DNA"/>
</dbReference>
<dbReference type="SMART" id="SM00612">
    <property type="entry name" value="Kelch"/>
    <property type="match status" value="2"/>
</dbReference>
<keyword evidence="2" id="KW-0413">Isomerase</keyword>
<dbReference type="Gene3D" id="2.120.10.80">
    <property type="entry name" value="Kelch-type beta propeller"/>
    <property type="match status" value="1"/>
</dbReference>
<dbReference type="OrthoDB" id="232651at2"/>
<gene>
    <name evidence="2" type="primary">nanM_1</name>
    <name evidence="2" type="ORF">Pla175_03250</name>
</gene>
<dbReference type="SUPFAM" id="SSF117281">
    <property type="entry name" value="Kelch motif"/>
    <property type="match status" value="1"/>
</dbReference>
<dbReference type="Proteomes" id="UP000317429">
    <property type="component" value="Chromosome"/>
</dbReference>
<keyword evidence="1" id="KW-0732">Signal</keyword>
<dbReference type="EC" id="5.1.3.24" evidence="2"/>
<evidence type="ECO:0000313" key="3">
    <source>
        <dbReference type="Proteomes" id="UP000317429"/>
    </source>
</evidence>
<feature type="chain" id="PRO_5022102337" evidence="1">
    <location>
        <begin position="19"/>
        <end position="530"/>
    </location>
</feature>
<dbReference type="AlphaFoldDB" id="A0A518D675"/>
<dbReference type="PANTHER" id="PTHR45632">
    <property type="entry name" value="LD33804P"/>
    <property type="match status" value="1"/>
</dbReference>
<dbReference type="InterPro" id="IPR015915">
    <property type="entry name" value="Kelch-typ_b-propeller"/>
</dbReference>
<dbReference type="GO" id="GO:0016853">
    <property type="term" value="F:isomerase activity"/>
    <property type="evidence" value="ECO:0007669"/>
    <property type="project" value="UniProtKB-KW"/>
</dbReference>
<reference evidence="2 3" key="1">
    <citation type="submission" date="2019-02" db="EMBL/GenBank/DDBJ databases">
        <title>Deep-cultivation of Planctomycetes and their phenomic and genomic characterization uncovers novel biology.</title>
        <authorList>
            <person name="Wiegand S."/>
            <person name="Jogler M."/>
            <person name="Boedeker C."/>
            <person name="Pinto D."/>
            <person name="Vollmers J."/>
            <person name="Rivas-Marin E."/>
            <person name="Kohn T."/>
            <person name="Peeters S.H."/>
            <person name="Heuer A."/>
            <person name="Rast P."/>
            <person name="Oberbeckmann S."/>
            <person name="Bunk B."/>
            <person name="Jeske O."/>
            <person name="Meyerdierks A."/>
            <person name="Storesund J.E."/>
            <person name="Kallscheuer N."/>
            <person name="Luecker S."/>
            <person name="Lage O.M."/>
            <person name="Pohl T."/>
            <person name="Merkel B.J."/>
            <person name="Hornburger P."/>
            <person name="Mueller R.-W."/>
            <person name="Bruemmer F."/>
            <person name="Labrenz M."/>
            <person name="Spormann A.M."/>
            <person name="Op den Camp H."/>
            <person name="Overmann J."/>
            <person name="Amann R."/>
            <person name="Jetten M.S.M."/>
            <person name="Mascher T."/>
            <person name="Medema M.H."/>
            <person name="Devos D.P."/>
            <person name="Kaster A.-K."/>
            <person name="Ovreas L."/>
            <person name="Rohde M."/>
            <person name="Galperin M.Y."/>
            <person name="Jogler C."/>
        </authorList>
    </citation>
    <scope>NUCLEOTIDE SEQUENCE [LARGE SCALE GENOMIC DNA]</scope>
    <source>
        <strain evidence="2 3">Pla175</strain>
    </source>
</reference>
<keyword evidence="3" id="KW-1185">Reference proteome</keyword>
<name>A0A518D675_9BACT</name>